<dbReference type="RefSeq" id="WP_109415476.1">
    <property type="nucleotide sequence ID" value="NZ_QEAS01000006.1"/>
</dbReference>
<comment type="caution">
    <text evidence="1">The sequence shown here is derived from an EMBL/GenBank/DDBJ whole genome shotgun (WGS) entry which is preliminary data.</text>
</comment>
<dbReference type="InterPro" id="IPR025366">
    <property type="entry name" value="DUF4270"/>
</dbReference>
<gene>
    <name evidence="1" type="ORF">DDR33_09195</name>
</gene>
<reference evidence="1 2" key="1">
    <citation type="submission" date="2018-04" db="EMBL/GenBank/DDBJ databases">
        <title>Pedobacter chongqingensis sp. nov., isolated from a rottenly hemp rope.</title>
        <authorList>
            <person name="Cai Y."/>
        </authorList>
    </citation>
    <scope>NUCLEOTIDE SEQUENCE [LARGE SCALE GENOMIC DNA]</scope>
    <source>
        <strain evidence="1 2">FJ4-8</strain>
    </source>
</reference>
<dbReference type="Pfam" id="PF14092">
    <property type="entry name" value="DUF4270"/>
    <property type="match status" value="1"/>
</dbReference>
<organism evidence="1 2">
    <name type="scientific">Pararcticibacter amylolyticus</name>
    <dbReference type="NCBI Taxonomy" id="2173175"/>
    <lineage>
        <taxon>Bacteria</taxon>
        <taxon>Pseudomonadati</taxon>
        <taxon>Bacteroidota</taxon>
        <taxon>Sphingobacteriia</taxon>
        <taxon>Sphingobacteriales</taxon>
        <taxon>Sphingobacteriaceae</taxon>
        <taxon>Pararcticibacter</taxon>
    </lineage>
</organism>
<dbReference type="AlphaFoldDB" id="A0A2U2PI79"/>
<dbReference type="OrthoDB" id="1466062at2"/>
<protein>
    <recommendedName>
        <fullName evidence="3">DUF4270 domain-containing protein</fullName>
    </recommendedName>
</protein>
<sequence length="455" mass="50167">MRYFGQGLLMLLIALFIFSGCQKADNIGLDIDPQDSIQGKLIVDFNVNTITVRDDSLNTSNIGQYPLGSLNDPLLGTTESAIAMQLNLPSTGFTFGEEAALDSVVLIMRYGNDFYGDSTSSTFNVSIHELNEKFGQSYASNKTWNYGSESLGTREGTRFAWRDSIKITQQVKGGPDTLVKVPPQLRIRLGDTFKERLRTAAAANFASNSAFTNFLKGFYMKASKQNSQIGGIGFFNLAAPDVTSRMDVYYSNKNSSGGRDTLTASFNVAGEAPAIKHDYTGTPVEEQLEDPSKSYSTVYVQPMGGLKAKITFPDLKKLKELGTLAINKAELVVNVEDGTTNPLEPSQALTIYQTDIAGQRQVLPDQFSYWGGSIYDSDKKRYIFNVSTYVQRILSGQTEQYPVYIIPANLRFVSQQSQNISPIANTAERSVLSGKGTPDHSGRIKLNIYYNKLRN</sequence>
<dbReference type="Proteomes" id="UP000245647">
    <property type="component" value="Unassembled WGS sequence"/>
</dbReference>
<evidence type="ECO:0000313" key="2">
    <source>
        <dbReference type="Proteomes" id="UP000245647"/>
    </source>
</evidence>
<dbReference type="EMBL" id="QEAS01000006">
    <property type="protein sequence ID" value="PWG81091.1"/>
    <property type="molecule type" value="Genomic_DNA"/>
</dbReference>
<name>A0A2U2PI79_9SPHI</name>
<dbReference type="PROSITE" id="PS51257">
    <property type="entry name" value="PROKAR_LIPOPROTEIN"/>
    <property type="match status" value="1"/>
</dbReference>
<accession>A0A2U2PI79</accession>
<evidence type="ECO:0008006" key="3">
    <source>
        <dbReference type="Google" id="ProtNLM"/>
    </source>
</evidence>
<proteinExistence type="predicted"/>
<evidence type="ECO:0000313" key="1">
    <source>
        <dbReference type="EMBL" id="PWG81091.1"/>
    </source>
</evidence>
<keyword evidence="2" id="KW-1185">Reference proteome</keyword>